<accession>A0AA40K117</accession>
<dbReference type="Proteomes" id="UP001172159">
    <property type="component" value="Unassembled WGS sequence"/>
</dbReference>
<proteinExistence type="predicted"/>
<organism evidence="1 2">
    <name type="scientific">Apiosordaria backusii</name>
    <dbReference type="NCBI Taxonomy" id="314023"/>
    <lineage>
        <taxon>Eukaryota</taxon>
        <taxon>Fungi</taxon>
        <taxon>Dikarya</taxon>
        <taxon>Ascomycota</taxon>
        <taxon>Pezizomycotina</taxon>
        <taxon>Sordariomycetes</taxon>
        <taxon>Sordariomycetidae</taxon>
        <taxon>Sordariales</taxon>
        <taxon>Lasiosphaeriaceae</taxon>
        <taxon>Apiosordaria</taxon>
    </lineage>
</organism>
<sequence>MNIGNERCRNSTAWSWTVCNEGFIEMWSWTELKQNRQSVSRSPELSSTCPGFPSQAISQFCSGASAASQSDPGTTVFCQLGRSPAYSFLQKHSPKVEGRASKINHWMMPLECRMHTSMMTTIHRGIKRRARGRGRPTGGHTTQSEAEWVRRAPSDMEVTCFRAVELALCHFQSNPSFNRPLLLNIRQRLLLRPPLVRSKNITG</sequence>
<reference evidence="1" key="1">
    <citation type="submission" date="2023-06" db="EMBL/GenBank/DDBJ databases">
        <title>Genome-scale phylogeny and comparative genomics of the fungal order Sordariales.</title>
        <authorList>
            <consortium name="Lawrence Berkeley National Laboratory"/>
            <person name="Hensen N."/>
            <person name="Bonometti L."/>
            <person name="Westerberg I."/>
            <person name="Brannstrom I.O."/>
            <person name="Guillou S."/>
            <person name="Cros-Aarteil S."/>
            <person name="Calhoun S."/>
            <person name="Haridas S."/>
            <person name="Kuo A."/>
            <person name="Mondo S."/>
            <person name="Pangilinan J."/>
            <person name="Riley R."/>
            <person name="Labutti K."/>
            <person name="Andreopoulos B."/>
            <person name="Lipzen A."/>
            <person name="Chen C."/>
            <person name="Yanf M."/>
            <person name="Daum C."/>
            <person name="Ng V."/>
            <person name="Clum A."/>
            <person name="Steindorff A."/>
            <person name="Ohm R."/>
            <person name="Martin F."/>
            <person name="Silar P."/>
            <person name="Natvig D."/>
            <person name="Lalanne C."/>
            <person name="Gautier V."/>
            <person name="Ament-Velasquez S.L."/>
            <person name="Kruys A."/>
            <person name="Hutchinson M.I."/>
            <person name="Powell A.J."/>
            <person name="Barry K."/>
            <person name="Miller A.N."/>
            <person name="Grigoriev I.V."/>
            <person name="Debuchy R."/>
            <person name="Gladieux P."/>
            <person name="Thoren M.H."/>
            <person name="Johannesson H."/>
        </authorList>
    </citation>
    <scope>NUCLEOTIDE SEQUENCE</scope>
    <source>
        <strain evidence="1">CBS 540.89</strain>
    </source>
</reference>
<dbReference type="AlphaFoldDB" id="A0AA40K117"/>
<protein>
    <submittedName>
        <fullName evidence="1">Uncharacterized protein</fullName>
    </submittedName>
</protein>
<keyword evidence="2" id="KW-1185">Reference proteome</keyword>
<dbReference type="EMBL" id="JAUKTV010000003">
    <property type="protein sequence ID" value="KAK0742033.1"/>
    <property type="molecule type" value="Genomic_DNA"/>
</dbReference>
<evidence type="ECO:0000313" key="2">
    <source>
        <dbReference type="Proteomes" id="UP001172159"/>
    </source>
</evidence>
<gene>
    <name evidence="1" type="ORF">B0T21DRAFT_123610</name>
</gene>
<comment type="caution">
    <text evidence="1">The sequence shown here is derived from an EMBL/GenBank/DDBJ whole genome shotgun (WGS) entry which is preliminary data.</text>
</comment>
<evidence type="ECO:0000313" key="1">
    <source>
        <dbReference type="EMBL" id="KAK0742033.1"/>
    </source>
</evidence>
<name>A0AA40K117_9PEZI</name>